<dbReference type="SUPFAM" id="SSF55486">
    <property type="entry name" value="Metalloproteases ('zincins'), catalytic domain"/>
    <property type="match status" value="1"/>
</dbReference>
<keyword evidence="3 6" id="KW-0378">Hydrolase</keyword>
<evidence type="ECO:0000313" key="10">
    <source>
        <dbReference type="EMBL" id="ESO87421.1"/>
    </source>
</evidence>
<dbReference type="RefSeq" id="XP_009061889.1">
    <property type="nucleotide sequence ID" value="XM_009063641.1"/>
</dbReference>
<dbReference type="OrthoDB" id="291007at2759"/>
<dbReference type="InterPro" id="IPR013320">
    <property type="entry name" value="ConA-like_dom_sf"/>
</dbReference>
<dbReference type="InterPro" id="IPR006026">
    <property type="entry name" value="Peptidase_Metallo"/>
</dbReference>
<dbReference type="GO" id="GO:0006508">
    <property type="term" value="P:proteolysis"/>
    <property type="evidence" value="ECO:0007669"/>
    <property type="project" value="UniProtKB-KW"/>
</dbReference>
<keyword evidence="4 6" id="KW-0862">Zinc</keyword>
<dbReference type="OMA" id="NTLYSCH"/>
<dbReference type="PRINTS" id="PR00480">
    <property type="entry name" value="ASTACIN"/>
</dbReference>
<evidence type="ECO:0000256" key="4">
    <source>
        <dbReference type="ARBA" id="ARBA00022833"/>
    </source>
</evidence>
<organism evidence="10 11">
    <name type="scientific">Lottia gigantea</name>
    <name type="common">Giant owl limpet</name>
    <dbReference type="NCBI Taxonomy" id="225164"/>
    <lineage>
        <taxon>Eukaryota</taxon>
        <taxon>Metazoa</taxon>
        <taxon>Spiralia</taxon>
        <taxon>Lophotrochozoa</taxon>
        <taxon>Mollusca</taxon>
        <taxon>Gastropoda</taxon>
        <taxon>Patellogastropoda</taxon>
        <taxon>Lottioidea</taxon>
        <taxon>Lottiidae</taxon>
        <taxon>Lottia</taxon>
    </lineage>
</organism>
<dbReference type="SMART" id="SM00235">
    <property type="entry name" value="ZnMc"/>
    <property type="match status" value="1"/>
</dbReference>
<dbReference type="SUPFAM" id="SSF49899">
    <property type="entry name" value="Concanavalin A-like lectins/glucanases"/>
    <property type="match status" value="1"/>
</dbReference>
<keyword evidence="11" id="KW-1185">Reference proteome</keyword>
<dbReference type="InterPro" id="IPR034035">
    <property type="entry name" value="Astacin-like_dom"/>
</dbReference>
<dbReference type="GO" id="GO:0016020">
    <property type="term" value="C:membrane"/>
    <property type="evidence" value="ECO:0007669"/>
    <property type="project" value="InterPro"/>
</dbReference>
<dbReference type="CTD" id="20245077"/>
<dbReference type="CDD" id="cd04280">
    <property type="entry name" value="ZnMc_astacin_like"/>
    <property type="match status" value="1"/>
</dbReference>
<feature type="domain" description="MAM" evidence="8">
    <location>
        <begin position="210"/>
        <end position="364"/>
    </location>
</feature>
<gene>
    <name evidence="10" type="ORF">LOTGIDRAFT_194410</name>
</gene>
<evidence type="ECO:0000313" key="11">
    <source>
        <dbReference type="Proteomes" id="UP000030746"/>
    </source>
</evidence>
<keyword evidence="5 6" id="KW-0482">Metalloprotease</keyword>
<feature type="active site" evidence="6">
    <location>
        <position position="85"/>
    </location>
</feature>
<dbReference type="HOGENOM" id="CLU_034971_0_0_1"/>
<feature type="binding site" evidence="6">
    <location>
        <position position="94"/>
    </location>
    <ligand>
        <name>Zn(2+)</name>
        <dbReference type="ChEBI" id="CHEBI:29105"/>
        <note>catalytic</note>
    </ligand>
</feature>
<dbReference type="Gene3D" id="3.40.390.10">
    <property type="entry name" value="Collagenase (Catalytic Domain)"/>
    <property type="match status" value="1"/>
</dbReference>
<dbReference type="Gene3D" id="2.60.120.200">
    <property type="match status" value="1"/>
</dbReference>
<reference evidence="10 11" key="1">
    <citation type="journal article" date="2013" name="Nature">
        <title>Insights into bilaterian evolution from three spiralian genomes.</title>
        <authorList>
            <person name="Simakov O."/>
            <person name="Marletaz F."/>
            <person name="Cho S.J."/>
            <person name="Edsinger-Gonzales E."/>
            <person name="Havlak P."/>
            <person name="Hellsten U."/>
            <person name="Kuo D.H."/>
            <person name="Larsson T."/>
            <person name="Lv J."/>
            <person name="Arendt D."/>
            <person name="Savage R."/>
            <person name="Osoegawa K."/>
            <person name="de Jong P."/>
            <person name="Grimwood J."/>
            <person name="Chapman J.A."/>
            <person name="Shapiro H."/>
            <person name="Aerts A."/>
            <person name="Otillar R.P."/>
            <person name="Terry A.Y."/>
            <person name="Boore J.L."/>
            <person name="Grigoriev I.V."/>
            <person name="Lindberg D.R."/>
            <person name="Seaver E.C."/>
            <person name="Weisblat D.A."/>
            <person name="Putnam N.H."/>
            <person name="Rokhsar D.S."/>
        </authorList>
    </citation>
    <scope>NUCLEOTIDE SEQUENCE [LARGE SCALE GENOMIC DNA]</scope>
</reference>
<dbReference type="GO" id="GO:0004222">
    <property type="term" value="F:metalloendopeptidase activity"/>
    <property type="evidence" value="ECO:0007669"/>
    <property type="project" value="UniProtKB-UniRule"/>
</dbReference>
<comment type="cofactor">
    <cofactor evidence="6 7">
        <name>Zn(2+)</name>
        <dbReference type="ChEBI" id="CHEBI:29105"/>
    </cofactor>
    <text evidence="6 7">Binds 1 zinc ion per subunit.</text>
</comment>
<dbReference type="PANTHER" id="PTHR10127">
    <property type="entry name" value="DISCOIDIN, CUB, EGF, LAMININ , AND ZINC METALLOPROTEASE DOMAIN CONTAINING"/>
    <property type="match status" value="1"/>
</dbReference>
<dbReference type="CDD" id="cd06263">
    <property type="entry name" value="MAM"/>
    <property type="match status" value="1"/>
</dbReference>
<dbReference type="SMART" id="SM00137">
    <property type="entry name" value="MAM"/>
    <property type="match status" value="1"/>
</dbReference>
<evidence type="ECO:0000259" key="9">
    <source>
        <dbReference type="PROSITE" id="PS51864"/>
    </source>
</evidence>
<feature type="domain" description="Peptidase M12A" evidence="9">
    <location>
        <begin position="1"/>
        <end position="187"/>
    </location>
</feature>
<dbReference type="GeneID" id="20245077"/>
<evidence type="ECO:0000256" key="1">
    <source>
        <dbReference type="ARBA" id="ARBA00022670"/>
    </source>
</evidence>
<keyword evidence="2 6" id="KW-0479">Metal-binding</keyword>
<dbReference type="EC" id="3.4.24.-" evidence="7"/>
<evidence type="ECO:0000256" key="5">
    <source>
        <dbReference type="ARBA" id="ARBA00023049"/>
    </source>
</evidence>
<feature type="binding site" evidence="6">
    <location>
        <position position="88"/>
    </location>
    <ligand>
        <name>Zn(2+)</name>
        <dbReference type="ChEBI" id="CHEBI:29105"/>
        <note>catalytic</note>
    </ligand>
</feature>
<dbReference type="PROSITE" id="PS50060">
    <property type="entry name" value="MAM_2"/>
    <property type="match status" value="1"/>
</dbReference>
<dbReference type="Proteomes" id="UP000030746">
    <property type="component" value="Unassembled WGS sequence"/>
</dbReference>
<sequence>MLPYEISSAYSSFDQTSIRNAMKTIEDKTRVNGQNCITFTPHNGEQRYIRFVSGSGCHTPVGMGFSSSAVTLGRGCLRIGTIMHEISHALGMWHEQSRHDRDNYVTIDFSNIQSGHERNFDKYQLGFIDELGQPYDYESVMHYSAYAFSQDRRKPTIIPKQRGVSIGQRTHLSPIDVKEIQILYGCISRPTSTGNTPTPTQAPIVHGTPGTCTFENGACGWLNEAGSVGWAIREGKTPSQGTGPSGDHSGSPLGHYLYVEASGHYSQSAFLTSPMYPSGEYCLDFYFDMYGQSMGYFRVYARIGNNRQLIHQVTGDQGDRWLRYRVNINVPSPASFKIELEGHVGTSYTSDIALDDLTLHQGKC</sequence>
<evidence type="ECO:0000256" key="6">
    <source>
        <dbReference type="PROSITE-ProRule" id="PRU01211"/>
    </source>
</evidence>
<dbReference type="Pfam" id="PF01400">
    <property type="entry name" value="Astacin"/>
    <property type="match status" value="1"/>
</dbReference>
<evidence type="ECO:0000259" key="8">
    <source>
        <dbReference type="PROSITE" id="PS50060"/>
    </source>
</evidence>
<keyword evidence="1 6" id="KW-0645">Protease</keyword>
<dbReference type="Pfam" id="PF00629">
    <property type="entry name" value="MAM"/>
    <property type="match status" value="1"/>
</dbReference>
<name>V4A2C1_LOTGI</name>
<evidence type="ECO:0000256" key="2">
    <source>
        <dbReference type="ARBA" id="ARBA00022723"/>
    </source>
</evidence>
<dbReference type="InterPro" id="IPR000998">
    <property type="entry name" value="MAM_dom"/>
</dbReference>
<dbReference type="PROSITE" id="PS51864">
    <property type="entry name" value="ASTACIN"/>
    <property type="match status" value="1"/>
</dbReference>
<dbReference type="KEGG" id="lgi:LOTGIDRAFT_194410"/>
<dbReference type="InterPro" id="IPR024079">
    <property type="entry name" value="MetalloPept_cat_dom_sf"/>
</dbReference>
<evidence type="ECO:0000256" key="3">
    <source>
        <dbReference type="ARBA" id="ARBA00022801"/>
    </source>
</evidence>
<proteinExistence type="predicted"/>
<dbReference type="GO" id="GO:0008270">
    <property type="term" value="F:zinc ion binding"/>
    <property type="evidence" value="ECO:0007669"/>
    <property type="project" value="UniProtKB-UniRule"/>
</dbReference>
<protein>
    <recommendedName>
        <fullName evidence="7">Metalloendopeptidase</fullName>
        <ecNumber evidence="7">3.4.24.-</ecNumber>
    </recommendedName>
</protein>
<dbReference type="PANTHER" id="PTHR10127:SF780">
    <property type="entry name" value="METALLOENDOPEPTIDASE"/>
    <property type="match status" value="1"/>
</dbReference>
<dbReference type="InterPro" id="IPR001506">
    <property type="entry name" value="Peptidase_M12A"/>
</dbReference>
<comment type="caution">
    <text evidence="6">Lacks conserved residue(s) required for the propagation of feature annotation.</text>
</comment>
<evidence type="ECO:0000256" key="7">
    <source>
        <dbReference type="RuleBase" id="RU361183"/>
    </source>
</evidence>
<accession>V4A2C1</accession>
<dbReference type="EMBL" id="KB202917">
    <property type="protein sequence ID" value="ESO87421.1"/>
    <property type="molecule type" value="Genomic_DNA"/>
</dbReference>
<dbReference type="AlphaFoldDB" id="V4A2C1"/>
<feature type="binding site" evidence="6">
    <location>
        <position position="84"/>
    </location>
    <ligand>
        <name>Zn(2+)</name>
        <dbReference type="ChEBI" id="CHEBI:29105"/>
        <note>catalytic</note>
    </ligand>
</feature>